<name>M1DLM7_SOLTU</name>
<dbReference type="AlphaFoldDB" id="M1DLM7"/>
<reference evidence="1" key="2">
    <citation type="submission" date="2015-06" db="UniProtKB">
        <authorList>
            <consortium name="EnsemblPlants"/>
        </authorList>
    </citation>
    <scope>IDENTIFICATION</scope>
    <source>
        <strain evidence="1">DM1-3 516 R44</strain>
    </source>
</reference>
<evidence type="ECO:0000313" key="1">
    <source>
        <dbReference type="EnsemblPlants" id="PGSC0003DMT400090982"/>
    </source>
</evidence>
<dbReference type="Proteomes" id="UP000011115">
    <property type="component" value="Unassembled WGS sequence"/>
</dbReference>
<dbReference type="PaxDb" id="4113-PGSC0003DMT400090982"/>
<protein>
    <submittedName>
        <fullName evidence="1">Uncharacterized protein</fullName>
    </submittedName>
</protein>
<keyword evidence="2" id="KW-1185">Reference proteome</keyword>
<dbReference type="InParanoid" id="M1DLM7"/>
<organism evidence="1 2">
    <name type="scientific">Solanum tuberosum</name>
    <name type="common">Potato</name>
    <dbReference type="NCBI Taxonomy" id="4113"/>
    <lineage>
        <taxon>Eukaryota</taxon>
        <taxon>Viridiplantae</taxon>
        <taxon>Streptophyta</taxon>
        <taxon>Embryophyta</taxon>
        <taxon>Tracheophyta</taxon>
        <taxon>Spermatophyta</taxon>
        <taxon>Magnoliopsida</taxon>
        <taxon>eudicotyledons</taxon>
        <taxon>Gunneridae</taxon>
        <taxon>Pentapetalae</taxon>
        <taxon>asterids</taxon>
        <taxon>lamiids</taxon>
        <taxon>Solanales</taxon>
        <taxon>Solanaceae</taxon>
        <taxon>Solanoideae</taxon>
        <taxon>Solaneae</taxon>
        <taxon>Solanum</taxon>
    </lineage>
</organism>
<proteinExistence type="predicted"/>
<dbReference type="EnsemblPlants" id="PGSC0003DMT400090982">
    <property type="protein sequence ID" value="PGSC0003DMT400090982"/>
    <property type="gene ID" value="PGSC0003DMG400040553"/>
</dbReference>
<dbReference type="Gramene" id="PGSC0003DMT400090982">
    <property type="protein sequence ID" value="PGSC0003DMT400090982"/>
    <property type="gene ID" value="PGSC0003DMG400040553"/>
</dbReference>
<sequence>MFRGRMSDISPFEDRLSSYGKLAENKEGFPLVVSQDEGSLGDQQWSLSADHVQGVGSDCDNFAVKAKSAALDVELAIKGVRYDIMNEETTATRKKNDDIVLRLQKLHETYSFFNQEADVSGPEDTELEVVEEEPKEEIVYRSPFQGRLKEGNEKITLEAHIQ</sequence>
<evidence type="ECO:0000313" key="2">
    <source>
        <dbReference type="Proteomes" id="UP000011115"/>
    </source>
</evidence>
<dbReference type="HOGENOM" id="CLU_1638347_0_0_1"/>
<reference evidence="2" key="1">
    <citation type="journal article" date="2011" name="Nature">
        <title>Genome sequence and analysis of the tuber crop potato.</title>
        <authorList>
            <consortium name="The Potato Genome Sequencing Consortium"/>
        </authorList>
    </citation>
    <scope>NUCLEOTIDE SEQUENCE [LARGE SCALE GENOMIC DNA]</scope>
    <source>
        <strain evidence="2">cv. DM1-3 516 R44</strain>
    </source>
</reference>
<accession>M1DLM7</accession>